<sequence length="25" mass="2761">MFMCLLKCLITSTKVVTLSCTPRTA</sequence>
<dbReference type="AlphaFoldDB" id="A0A7R9F689"/>
<dbReference type="EMBL" id="OD569195">
    <property type="protein sequence ID" value="CAD7447749.1"/>
    <property type="molecule type" value="Genomic_DNA"/>
</dbReference>
<reference evidence="1" key="1">
    <citation type="submission" date="2020-11" db="EMBL/GenBank/DDBJ databases">
        <authorList>
            <person name="Tran Van P."/>
        </authorList>
    </citation>
    <scope>NUCLEOTIDE SEQUENCE</scope>
</reference>
<organism evidence="1">
    <name type="scientific">Timema bartmani</name>
    <dbReference type="NCBI Taxonomy" id="61472"/>
    <lineage>
        <taxon>Eukaryota</taxon>
        <taxon>Metazoa</taxon>
        <taxon>Ecdysozoa</taxon>
        <taxon>Arthropoda</taxon>
        <taxon>Hexapoda</taxon>
        <taxon>Insecta</taxon>
        <taxon>Pterygota</taxon>
        <taxon>Neoptera</taxon>
        <taxon>Polyneoptera</taxon>
        <taxon>Phasmatodea</taxon>
        <taxon>Timematodea</taxon>
        <taxon>Timematoidea</taxon>
        <taxon>Timematidae</taxon>
        <taxon>Timema</taxon>
    </lineage>
</organism>
<accession>A0A7R9F689</accession>
<evidence type="ECO:0000313" key="1">
    <source>
        <dbReference type="EMBL" id="CAD7447749.1"/>
    </source>
</evidence>
<proteinExistence type="predicted"/>
<name>A0A7R9F689_9NEOP</name>
<gene>
    <name evidence="1" type="ORF">TBIB3V08_LOCUS10056</name>
</gene>
<protein>
    <submittedName>
        <fullName evidence="1">Uncharacterized protein</fullName>
    </submittedName>
</protein>